<dbReference type="GO" id="GO:0005634">
    <property type="term" value="C:nucleus"/>
    <property type="evidence" value="ECO:0007669"/>
    <property type="project" value="UniProtKB-ARBA"/>
</dbReference>
<name>A0A0W4ZQM3_PNEC8</name>
<proteinExistence type="predicted"/>
<feature type="domain" description="C2H2-type" evidence="6">
    <location>
        <begin position="121"/>
        <end position="148"/>
    </location>
</feature>
<dbReference type="AlphaFoldDB" id="A0A0W4ZQM3"/>
<dbReference type="SUPFAM" id="SSF57667">
    <property type="entry name" value="beta-beta-alpha zinc fingers"/>
    <property type="match status" value="1"/>
</dbReference>
<dbReference type="VEuPathDB" id="FungiDB:T552_00385"/>
<accession>A0A0W4ZQM3</accession>
<dbReference type="OrthoDB" id="6077919at2759"/>
<dbReference type="InterPro" id="IPR050329">
    <property type="entry name" value="GLI_C2H2-zinc-finger"/>
</dbReference>
<dbReference type="SMART" id="SM00355">
    <property type="entry name" value="ZnF_C2H2"/>
    <property type="match status" value="2"/>
</dbReference>
<evidence type="ECO:0000313" key="7">
    <source>
        <dbReference type="EMBL" id="KTW30672.1"/>
    </source>
</evidence>
<dbReference type="GO" id="GO:0008270">
    <property type="term" value="F:zinc ion binding"/>
    <property type="evidence" value="ECO:0007669"/>
    <property type="project" value="UniProtKB-KW"/>
</dbReference>
<evidence type="ECO:0000256" key="3">
    <source>
        <dbReference type="ARBA" id="ARBA00022771"/>
    </source>
</evidence>
<keyword evidence="1" id="KW-0479">Metal-binding</keyword>
<dbReference type="GO" id="GO:0000981">
    <property type="term" value="F:DNA-binding transcription factor activity, RNA polymerase II-specific"/>
    <property type="evidence" value="ECO:0007669"/>
    <property type="project" value="TreeGrafter"/>
</dbReference>
<sequence>MCSNNLPYRDHSIPISLPSITSLYSQSLLPNNCSFLYLPPPKLSKSLKVKEKMTSLPISSLFNSNEQKSGHSSLTCCLDIHELLCTPSDSLQQSFKTSLIEETNKDKNKRNIRFCAPYEHNVCPQCFRIFSRPSYLKIHIHKHTAERPYTCSVEDCKRSFFSQSNMKRHMHLHKL</sequence>
<evidence type="ECO:0000256" key="5">
    <source>
        <dbReference type="PROSITE-ProRule" id="PRU00042"/>
    </source>
</evidence>
<dbReference type="PANTHER" id="PTHR19818">
    <property type="entry name" value="ZINC FINGER PROTEIN ZIC AND GLI"/>
    <property type="match status" value="1"/>
</dbReference>
<dbReference type="EMBL" id="LFVZ01000002">
    <property type="protein sequence ID" value="KTW30672.1"/>
    <property type="molecule type" value="Genomic_DNA"/>
</dbReference>
<dbReference type="GO" id="GO:0000978">
    <property type="term" value="F:RNA polymerase II cis-regulatory region sequence-specific DNA binding"/>
    <property type="evidence" value="ECO:0007669"/>
    <property type="project" value="TreeGrafter"/>
</dbReference>
<keyword evidence="3 5" id="KW-0863">Zinc-finger</keyword>
<dbReference type="Gene3D" id="3.30.160.60">
    <property type="entry name" value="Classic Zinc Finger"/>
    <property type="match status" value="2"/>
</dbReference>
<evidence type="ECO:0000256" key="1">
    <source>
        <dbReference type="ARBA" id="ARBA00022723"/>
    </source>
</evidence>
<dbReference type="InterPro" id="IPR013087">
    <property type="entry name" value="Znf_C2H2_type"/>
</dbReference>
<organism evidence="7 8">
    <name type="scientific">Pneumocystis carinii (strain B80)</name>
    <name type="common">Rat pneumocystis pneumonia agent</name>
    <name type="synonym">Pneumocystis carinii f. sp. carinii</name>
    <dbReference type="NCBI Taxonomy" id="1408658"/>
    <lineage>
        <taxon>Eukaryota</taxon>
        <taxon>Fungi</taxon>
        <taxon>Dikarya</taxon>
        <taxon>Ascomycota</taxon>
        <taxon>Taphrinomycotina</taxon>
        <taxon>Pneumocystomycetes</taxon>
        <taxon>Pneumocystaceae</taxon>
        <taxon>Pneumocystis</taxon>
    </lineage>
</organism>
<gene>
    <name evidence="7" type="ORF">T552_00385</name>
</gene>
<dbReference type="InterPro" id="IPR036236">
    <property type="entry name" value="Znf_C2H2_sf"/>
</dbReference>
<comment type="caution">
    <text evidence="7">The sequence shown here is derived from an EMBL/GenBank/DDBJ whole genome shotgun (WGS) entry which is preliminary data.</text>
</comment>
<dbReference type="RefSeq" id="XP_018227268.1">
    <property type="nucleotide sequence ID" value="XM_018369000.1"/>
</dbReference>
<protein>
    <recommendedName>
        <fullName evidence="6">C2H2-type domain-containing protein</fullName>
    </recommendedName>
</protein>
<dbReference type="PANTHER" id="PTHR19818:SF157">
    <property type="entry name" value="C2H2-TYPE DOMAIN-CONTAINING PROTEIN"/>
    <property type="match status" value="1"/>
</dbReference>
<dbReference type="Pfam" id="PF00096">
    <property type="entry name" value="zf-C2H2"/>
    <property type="match status" value="2"/>
</dbReference>
<evidence type="ECO:0000256" key="4">
    <source>
        <dbReference type="ARBA" id="ARBA00022833"/>
    </source>
</evidence>
<dbReference type="GeneID" id="28935202"/>
<dbReference type="PROSITE" id="PS00028">
    <property type="entry name" value="ZINC_FINGER_C2H2_1"/>
    <property type="match status" value="2"/>
</dbReference>
<dbReference type="Proteomes" id="UP000054454">
    <property type="component" value="Unassembled WGS sequence"/>
</dbReference>
<keyword evidence="2" id="KW-0677">Repeat</keyword>
<keyword evidence="4" id="KW-0862">Zinc</keyword>
<dbReference type="PROSITE" id="PS50157">
    <property type="entry name" value="ZINC_FINGER_C2H2_2"/>
    <property type="match status" value="2"/>
</dbReference>
<evidence type="ECO:0000256" key="2">
    <source>
        <dbReference type="ARBA" id="ARBA00022737"/>
    </source>
</evidence>
<reference evidence="8" key="1">
    <citation type="journal article" date="2016" name="Nat. Commun.">
        <title>Genome analysis of three Pneumocystis species reveals adaptation mechanisms to life exclusively in mammalian hosts.</title>
        <authorList>
            <person name="Ma L."/>
            <person name="Chen Z."/>
            <person name="Huang D.W."/>
            <person name="Kutty G."/>
            <person name="Ishihara M."/>
            <person name="Wang H."/>
            <person name="Abouelleil A."/>
            <person name="Bishop L."/>
            <person name="Davey E."/>
            <person name="Deng R."/>
            <person name="Deng X."/>
            <person name="Fan L."/>
            <person name="Fantoni G."/>
            <person name="Fitzgerald M."/>
            <person name="Gogineni E."/>
            <person name="Goldberg J.M."/>
            <person name="Handley G."/>
            <person name="Hu X."/>
            <person name="Huber C."/>
            <person name="Jiao X."/>
            <person name="Jones K."/>
            <person name="Levin J.Z."/>
            <person name="Liu Y."/>
            <person name="Macdonald P."/>
            <person name="Melnikov A."/>
            <person name="Raley C."/>
            <person name="Sassi M."/>
            <person name="Sherman B.T."/>
            <person name="Song X."/>
            <person name="Sykes S."/>
            <person name="Tran B."/>
            <person name="Walsh L."/>
            <person name="Xia Y."/>
            <person name="Yang J."/>
            <person name="Young S."/>
            <person name="Zeng Q."/>
            <person name="Zheng X."/>
            <person name="Stephens R."/>
            <person name="Nusbaum C."/>
            <person name="Birren B.W."/>
            <person name="Azadi P."/>
            <person name="Lempicki R.A."/>
            <person name="Cuomo C.A."/>
            <person name="Kovacs J.A."/>
        </authorList>
    </citation>
    <scope>NUCLEOTIDE SEQUENCE [LARGE SCALE GENOMIC DNA]</scope>
    <source>
        <strain evidence="8">B80</strain>
    </source>
</reference>
<feature type="domain" description="C2H2-type" evidence="6">
    <location>
        <begin position="149"/>
        <end position="175"/>
    </location>
</feature>
<evidence type="ECO:0000259" key="6">
    <source>
        <dbReference type="PROSITE" id="PS50157"/>
    </source>
</evidence>
<keyword evidence="8" id="KW-1185">Reference proteome</keyword>
<dbReference type="GO" id="GO:0045944">
    <property type="term" value="P:positive regulation of transcription by RNA polymerase II"/>
    <property type="evidence" value="ECO:0007669"/>
    <property type="project" value="UniProtKB-ARBA"/>
</dbReference>
<evidence type="ECO:0000313" key="8">
    <source>
        <dbReference type="Proteomes" id="UP000054454"/>
    </source>
</evidence>